<sequence length="283" mass="31747">MVIHSSGAASRNCSATEPSPPTAALYISTARGENVGSGRRVVATWGRMVESIVMLVTVHRRDFAKNAIVSLSLAMASLIVQSPAPISDTTRKNGQGGVKAAFAENVYTASESASGSANYQDGKGQNKRCTRVVAVEVMDSALFTMGLKRSLAQEQTITLPVLFSYKTEKDFILKVPFHRRKVGRTGVQTKFEYHLTIYLSDDISVQLDKMNRDNIIDICYVRQQERKRDWRDRRCRDRHKRIVASSVFTSCYMHSVFKGRPGRQLTEADFHNRSFAYTLPRDL</sequence>
<evidence type="ECO:0000313" key="2">
    <source>
        <dbReference type="Proteomes" id="UP001064048"/>
    </source>
</evidence>
<gene>
    <name evidence="1" type="ORF">MSG28_006851</name>
</gene>
<dbReference type="EMBL" id="CM046111">
    <property type="protein sequence ID" value="KAI8424939.1"/>
    <property type="molecule type" value="Genomic_DNA"/>
</dbReference>
<protein>
    <submittedName>
        <fullName evidence="1">Uncharacterized protein</fullName>
    </submittedName>
</protein>
<evidence type="ECO:0000313" key="1">
    <source>
        <dbReference type="EMBL" id="KAI8424939.1"/>
    </source>
</evidence>
<comment type="caution">
    <text evidence="1">The sequence shown here is derived from an EMBL/GenBank/DDBJ whole genome shotgun (WGS) entry which is preliminary data.</text>
</comment>
<dbReference type="Proteomes" id="UP001064048">
    <property type="component" value="Chromosome 11"/>
</dbReference>
<keyword evidence="2" id="KW-1185">Reference proteome</keyword>
<accession>A0ACC0JLD5</accession>
<name>A0ACC0JLD5_CHOFU</name>
<proteinExistence type="predicted"/>
<reference evidence="1 2" key="1">
    <citation type="journal article" date="2022" name="Genome Biol. Evol.">
        <title>The Spruce Budworm Genome: Reconstructing the Evolutionary History of Antifreeze Proteins.</title>
        <authorList>
            <person name="Beliveau C."/>
            <person name="Gagne P."/>
            <person name="Picq S."/>
            <person name="Vernygora O."/>
            <person name="Keeling C.I."/>
            <person name="Pinkney K."/>
            <person name="Doucet D."/>
            <person name="Wen F."/>
            <person name="Johnston J.S."/>
            <person name="Maaroufi H."/>
            <person name="Boyle B."/>
            <person name="Laroche J."/>
            <person name="Dewar K."/>
            <person name="Juretic N."/>
            <person name="Blackburn G."/>
            <person name="Nisole A."/>
            <person name="Brunet B."/>
            <person name="Brandao M."/>
            <person name="Lumley L."/>
            <person name="Duan J."/>
            <person name="Quan G."/>
            <person name="Lucarotti C.J."/>
            <person name="Roe A.D."/>
            <person name="Sperling F.A.H."/>
            <person name="Levesque R.C."/>
            <person name="Cusson M."/>
        </authorList>
    </citation>
    <scope>NUCLEOTIDE SEQUENCE [LARGE SCALE GENOMIC DNA]</scope>
    <source>
        <strain evidence="1">Glfc:IPQL:Cfum</strain>
    </source>
</reference>
<organism evidence="1 2">
    <name type="scientific">Choristoneura fumiferana</name>
    <name type="common">Spruce budworm moth</name>
    <name type="synonym">Archips fumiferana</name>
    <dbReference type="NCBI Taxonomy" id="7141"/>
    <lineage>
        <taxon>Eukaryota</taxon>
        <taxon>Metazoa</taxon>
        <taxon>Ecdysozoa</taxon>
        <taxon>Arthropoda</taxon>
        <taxon>Hexapoda</taxon>
        <taxon>Insecta</taxon>
        <taxon>Pterygota</taxon>
        <taxon>Neoptera</taxon>
        <taxon>Endopterygota</taxon>
        <taxon>Lepidoptera</taxon>
        <taxon>Glossata</taxon>
        <taxon>Ditrysia</taxon>
        <taxon>Tortricoidea</taxon>
        <taxon>Tortricidae</taxon>
        <taxon>Tortricinae</taxon>
        <taxon>Choristoneura</taxon>
    </lineage>
</organism>